<dbReference type="AlphaFoldDB" id="A0A9P0HQM4"/>
<dbReference type="InterPro" id="IPR050904">
    <property type="entry name" value="Adhesion/Biosynth-related"/>
</dbReference>
<evidence type="ECO:0000313" key="4">
    <source>
        <dbReference type="Proteomes" id="UP001152798"/>
    </source>
</evidence>
<name>A0A9P0HQM4_NEZVI</name>
<sequence>MALFLILALSFFTVVSSRHNYTIDQKIRDDSDLSQFYSLLERDKVAKSTLEYRAVTIFAPLNFAFQKFKGKPDESLVLYHITNSAHKLNQLGYTVSSEYEGNPPLWVSRVRYENKDEIYINNARVVQQRSNFVQNNNLGKKQVLHILEGVLEPVRSTSPEVPIYNPNAYEFMNYSESLDLENHRIRSFRHRVNYNNKQNVFTAEGKFTFFIPVDEGFQPPPRPDKIDDKVIDGHVIPDKVLFTAPTEDGQEFETLSYTDTLKVTISFSTEKDGKEIRKYVKSHTIVGDQQHPNGVVLAEIVKANIPVRNGVVHLIHRPLMVVDTTVTQFLESFKIFDPVFVKSQRIFEGIRSQDDREDGPLYKLYEVIRDTDGDFMERLTRMRELTLFAPSNAAWRDPSLNLIMRDRNRIRDILHMHLVEEKLPMETIIYKNINQAPTLTPRKNLYFNVINIGGNKTLTVEGGGVNATVIQPDIAAINGIVHIIDRVLGVAHTTVGKKLAADPMLNKTYQMGKAQGFNTQLDDMNKRFTYFVPRDYAWKKLETRNPSAHKKLFMHEFAYHAKQILERHLVVADKSFTIAELANMTQHEAKQLPTVRDVVKFKVKENQRSFYIEWNNDWIHVFRPDVECTNGVIHVIDKVLLKESDIYVTGSGYHLHPTFGFVFCLLLSRYL</sequence>
<feature type="chain" id="PRO_5040233156" description="FAS1 domain-containing protein" evidence="1">
    <location>
        <begin position="18"/>
        <end position="671"/>
    </location>
</feature>
<organism evidence="3 4">
    <name type="scientific">Nezara viridula</name>
    <name type="common">Southern green stink bug</name>
    <name type="synonym">Cimex viridulus</name>
    <dbReference type="NCBI Taxonomy" id="85310"/>
    <lineage>
        <taxon>Eukaryota</taxon>
        <taxon>Metazoa</taxon>
        <taxon>Ecdysozoa</taxon>
        <taxon>Arthropoda</taxon>
        <taxon>Hexapoda</taxon>
        <taxon>Insecta</taxon>
        <taxon>Pterygota</taxon>
        <taxon>Neoptera</taxon>
        <taxon>Paraneoptera</taxon>
        <taxon>Hemiptera</taxon>
        <taxon>Heteroptera</taxon>
        <taxon>Panheteroptera</taxon>
        <taxon>Pentatomomorpha</taxon>
        <taxon>Pentatomoidea</taxon>
        <taxon>Pentatomidae</taxon>
        <taxon>Pentatominae</taxon>
        <taxon>Nezara</taxon>
    </lineage>
</organism>
<feature type="domain" description="FAS1" evidence="2">
    <location>
        <begin position="492"/>
        <end position="640"/>
    </location>
</feature>
<dbReference type="EMBL" id="OV725083">
    <property type="protein sequence ID" value="CAH1407205.1"/>
    <property type="molecule type" value="Genomic_DNA"/>
</dbReference>
<dbReference type="GO" id="GO:0005615">
    <property type="term" value="C:extracellular space"/>
    <property type="evidence" value="ECO:0007669"/>
    <property type="project" value="TreeGrafter"/>
</dbReference>
<dbReference type="SMART" id="SM00554">
    <property type="entry name" value="FAS1"/>
    <property type="match status" value="4"/>
</dbReference>
<dbReference type="PANTHER" id="PTHR10900:SF80">
    <property type="entry name" value="FASCICLIN-1"/>
    <property type="match status" value="1"/>
</dbReference>
<dbReference type="Pfam" id="PF02469">
    <property type="entry name" value="Fasciclin"/>
    <property type="match status" value="4"/>
</dbReference>
<accession>A0A9P0HQM4</accession>
<dbReference type="FunFam" id="2.30.180.10:FF:000039">
    <property type="entry name" value="Fasciclin 1, isoform F"/>
    <property type="match status" value="1"/>
</dbReference>
<keyword evidence="4" id="KW-1185">Reference proteome</keyword>
<dbReference type="InterPro" id="IPR000782">
    <property type="entry name" value="FAS1_domain"/>
</dbReference>
<evidence type="ECO:0000259" key="2">
    <source>
        <dbReference type="PROSITE" id="PS50213"/>
    </source>
</evidence>
<dbReference type="InterPro" id="IPR036378">
    <property type="entry name" value="FAS1_dom_sf"/>
</dbReference>
<evidence type="ECO:0000313" key="3">
    <source>
        <dbReference type="EMBL" id="CAH1407205.1"/>
    </source>
</evidence>
<protein>
    <recommendedName>
        <fullName evidence="2">FAS1 domain-containing protein</fullName>
    </recommendedName>
</protein>
<gene>
    <name evidence="3" type="ORF">NEZAVI_LOCUS14986</name>
</gene>
<feature type="domain" description="FAS1" evidence="2">
    <location>
        <begin position="348"/>
        <end position="488"/>
    </location>
</feature>
<dbReference type="PROSITE" id="PS50213">
    <property type="entry name" value="FAS1"/>
    <property type="match status" value="4"/>
</dbReference>
<feature type="domain" description="FAS1" evidence="2">
    <location>
        <begin position="20"/>
        <end position="151"/>
    </location>
</feature>
<proteinExistence type="predicted"/>
<dbReference type="OrthoDB" id="7700931at2759"/>
<reference evidence="3" key="1">
    <citation type="submission" date="2022-01" db="EMBL/GenBank/DDBJ databases">
        <authorList>
            <person name="King R."/>
        </authorList>
    </citation>
    <scope>NUCLEOTIDE SEQUENCE</scope>
</reference>
<keyword evidence="1" id="KW-0732">Signal</keyword>
<dbReference type="Proteomes" id="UP001152798">
    <property type="component" value="Chromosome 7"/>
</dbReference>
<dbReference type="PANTHER" id="PTHR10900">
    <property type="entry name" value="PERIOSTIN-RELATED"/>
    <property type="match status" value="1"/>
</dbReference>
<evidence type="ECO:0000256" key="1">
    <source>
        <dbReference type="SAM" id="SignalP"/>
    </source>
</evidence>
<dbReference type="Gene3D" id="2.30.180.10">
    <property type="entry name" value="FAS1 domain"/>
    <property type="match status" value="4"/>
</dbReference>
<dbReference type="SUPFAM" id="SSF82153">
    <property type="entry name" value="FAS1 domain"/>
    <property type="match status" value="4"/>
</dbReference>
<feature type="domain" description="FAS1" evidence="2">
    <location>
        <begin position="172"/>
        <end position="319"/>
    </location>
</feature>
<feature type="signal peptide" evidence="1">
    <location>
        <begin position="1"/>
        <end position="17"/>
    </location>
</feature>